<dbReference type="Proteomes" id="UP001194468">
    <property type="component" value="Unassembled WGS sequence"/>
</dbReference>
<comment type="caution">
    <text evidence="3">The sequence shown here is derived from an EMBL/GenBank/DDBJ whole genome shotgun (WGS) entry which is preliminary data.</text>
</comment>
<dbReference type="EMBL" id="WHUW01000009">
    <property type="protein sequence ID" value="KAF8442150.1"/>
    <property type="molecule type" value="Genomic_DNA"/>
</dbReference>
<keyword evidence="4" id="KW-1185">Reference proteome</keyword>
<reference evidence="3" key="1">
    <citation type="submission" date="2019-10" db="EMBL/GenBank/DDBJ databases">
        <authorList>
            <consortium name="DOE Joint Genome Institute"/>
            <person name="Kuo A."/>
            <person name="Miyauchi S."/>
            <person name="Kiss E."/>
            <person name="Drula E."/>
            <person name="Kohler A."/>
            <person name="Sanchez-Garcia M."/>
            <person name="Andreopoulos B."/>
            <person name="Barry K.W."/>
            <person name="Bonito G."/>
            <person name="Buee M."/>
            <person name="Carver A."/>
            <person name="Chen C."/>
            <person name="Cichocki N."/>
            <person name="Clum A."/>
            <person name="Culley D."/>
            <person name="Crous P.W."/>
            <person name="Fauchery L."/>
            <person name="Girlanda M."/>
            <person name="Hayes R."/>
            <person name="Keri Z."/>
            <person name="LaButti K."/>
            <person name="Lipzen A."/>
            <person name="Lombard V."/>
            <person name="Magnuson J."/>
            <person name="Maillard F."/>
            <person name="Morin E."/>
            <person name="Murat C."/>
            <person name="Nolan M."/>
            <person name="Ohm R."/>
            <person name="Pangilinan J."/>
            <person name="Pereira M."/>
            <person name="Perotto S."/>
            <person name="Peter M."/>
            <person name="Riley R."/>
            <person name="Sitrit Y."/>
            <person name="Stielow B."/>
            <person name="Szollosi G."/>
            <person name="Zifcakova L."/>
            <person name="Stursova M."/>
            <person name="Spatafora J.W."/>
            <person name="Tedersoo L."/>
            <person name="Vaario L.-M."/>
            <person name="Yamada A."/>
            <person name="Yan M."/>
            <person name="Wang P."/>
            <person name="Xu J."/>
            <person name="Bruns T."/>
            <person name="Baldrian P."/>
            <person name="Vilgalys R."/>
            <person name="Henrissat B."/>
            <person name="Grigoriev I.V."/>
            <person name="Hibbett D."/>
            <person name="Nagy L.G."/>
            <person name="Martin F.M."/>
        </authorList>
    </citation>
    <scope>NUCLEOTIDE SEQUENCE</scope>
    <source>
        <strain evidence="3">BED1</strain>
    </source>
</reference>
<feature type="compositionally biased region" description="Acidic residues" evidence="1">
    <location>
        <begin position="699"/>
        <end position="714"/>
    </location>
</feature>
<name>A0AAD4GH25_BOLED</name>
<dbReference type="InterPro" id="IPR041078">
    <property type="entry name" value="Plavaka"/>
</dbReference>
<organism evidence="3 4">
    <name type="scientific">Boletus edulis BED1</name>
    <dbReference type="NCBI Taxonomy" id="1328754"/>
    <lineage>
        <taxon>Eukaryota</taxon>
        <taxon>Fungi</taxon>
        <taxon>Dikarya</taxon>
        <taxon>Basidiomycota</taxon>
        <taxon>Agaricomycotina</taxon>
        <taxon>Agaricomycetes</taxon>
        <taxon>Agaricomycetidae</taxon>
        <taxon>Boletales</taxon>
        <taxon>Boletineae</taxon>
        <taxon>Boletaceae</taxon>
        <taxon>Boletoideae</taxon>
        <taxon>Boletus</taxon>
    </lineage>
</organism>
<evidence type="ECO:0000313" key="4">
    <source>
        <dbReference type="Proteomes" id="UP001194468"/>
    </source>
</evidence>
<accession>A0AAD4GH25</accession>
<gene>
    <name evidence="3" type="ORF">L210DRAFT_3611676</name>
</gene>
<dbReference type="Pfam" id="PF20722">
    <property type="entry name" value="DUF6830"/>
    <property type="match status" value="1"/>
</dbReference>
<reference evidence="3" key="2">
    <citation type="journal article" date="2020" name="Nat. Commun.">
        <title>Large-scale genome sequencing of mycorrhizal fungi provides insights into the early evolution of symbiotic traits.</title>
        <authorList>
            <person name="Miyauchi S."/>
            <person name="Kiss E."/>
            <person name="Kuo A."/>
            <person name="Drula E."/>
            <person name="Kohler A."/>
            <person name="Sanchez-Garcia M."/>
            <person name="Morin E."/>
            <person name="Andreopoulos B."/>
            <person name="Barry K.W."/>
            <person name="Bonito G."/>
            <person name="Buee M."/>
            <person name="Carver A."/>
            <person name="Chen C."/>
            <person name="Cichocki N."/>
            <person name="Clum A."/>
            <person name="Culley D."/>
            <person name="Crous P.W."/>
            <person name="Fauchery L."/>
            <person name="Girlanda M."/>
            <person name="Hayes R.D."/>
            <person name="Keri Z."/>
            <person name="LaButti K."/>
            <person name="Lipzen A."/>
            <person name="Lombard V."/>
            <person name="Magnuson J."/>
            <person name="Maillard F."/>
            <person name="Murat C."/>
            <person name="Nolan M."/>
            <person name="Ohm R.A."/>
            <person name="Pangilinan J."/>
            <person name="Pereira M.F."/>
            <person name="Perotto S."/>
            <person name="Peter M."/>
            <person name="Pfister S."/>
            <person name="Riley R."/>
            <person name="Sitrit Y."/>
            <person name="Stielow J.B."/>
            <person name="Szollosi G."/>
            <person name="Zifcakova L."/>
            <person name="Stursova M."/>
            <person name="Spatafora J.W."/>
            <person name="Tedersoo L."/>
            <person name="Vaario L.M."/>
            <person name="Yamada A."/>
            <person name="Yan M."/>
            <person name="Wang P."/>
            <person name="Xu J."/>
            <person name="Bruns T."/>
            <person name="Baldrian P."/>
            <person name="Vilgalys R."/>
            <person name="Dunand C."/>
            <person name="Henrissat B."/>
            <person name="Grigoriev I.V."/>
            <person name="Hibbett D."/>
            <person name="Nagy L.G."/>
            <person name="Martin F.M."/>
        </authorList>
    </citation>
    <scope>NUCLEOTIDE SEQUENCE</scope>
    <source>
        <strain evidence="3">BED1</strain>
    </source>
</reference>
<dbReference type="Pfam" id="PF18759">
    <property type="entry name" value="Plavaka"/>
    <property type="match status" value="1"/>
</dbReference>
<proteinExistence type="predicted"/>
<dbReference type="InterPro" id="IPR049233">
    <property type="entry name" value="DUF6830"/>
</dbReference>
<sequence>MPNCPRCLKHFSSERGVKFHLSQPLCPCHDNNYAFALEVPHLPANDAPCDVRQTHAVDSPMRSPSPGLPNFDLPDEPLAGFVADEADVEIDDAPPFPEERHPHLWVTDYFGGASATYGTGDTFLSWFDKDQYSERRRSNPYYPFASSKDWMEADFLSKSRLSMALIDDCLSMDVTKDLPLSFHTARDLRSRIESLPSGPRWSYRTLSLDHETKDPVCLYYRDALDCVKLLFNHPLFADKMEFAPYRQFTSAERDVRIYTEWMSSDGAWELQEKIPIGGTLCGVILSSDKTNITNVSGGKAAHPLLLSIANIKMHTRNKASAHAFLLLALLPIPEFIEESTRICSVLNARLYHHCLDIILQPLKDAMRHGCTMPDPLGNLRYCFTPLVSFIADTPEACLVACVRGKTSPVTTASHKDFGDPFRHPSRTASLTKRQLKTVEHLALHIEEFFAACEDFRLNGVSFPFWGNWRFATPSRFLTPEPLHYWHRESWDHDVKWCRIALGDRETDFRFSVVPNITGLRHFNNGITKLKQVGGRTQRDVQRYLVVVIAGGATPGVVTAIRALMEFRYLSQAPAITSQVQDRIQAALDEFHQHKQAILDAGLRRGKKIMNHFRIPKLELMQSVAPSIPRAGCLLQWSADTTEHAHIEVVKDPASMTNHHDYYAQICCTLDRDEKRRLFATAICLKTSQNQEDDSKLDGTDEDKVDDADNSDDADVERVDDNTSPTNVLADLWSPKRQSTNFFKVAVKAADEPTARNSSPPRTIIAGSVAIHLNIEPTHRRRSIDEVAEEFGLPDLRGALADYVSRQGQPRQRTFHTFSGPRRSGPNAVLPFTELQVWHKVRLQQKSYHRANELGPTFTINAHPPNRTWKHGRYDAAILQVDQAHQWPLSGLTGTLFLHKKPSINSKLLGHSVVLVRLIMCPASPKRHHSHWTSRALVYAQRLDVVPQRDGQTESTTGLHVLRRVTRSSGEGLGEVFPLDQLKSYAHIVPRFGRVADNRLTYSNSVHGSQSFFLNKYFDKDFFYAISKAL</sequence>
<evidence type="ECO:0000313" key="3">
    <source>
        <dbReference type="EMBL" id="KAF8442150.1"/>
    </source>
</evidence>
<feature type="region of interest" description="Disordered" evidence="1">
    <location>
        <begin position="689"/>
        <end position="727"/>
    </location>
</feature>
<evidence type="ECO:0000256" key="1">
    <source>
        <dbReference type="SAM" id="MobiDB-lite"/>
    </source>
</evidence>
<feature type="domain" description="DUF6830" evidence="2">
    <location>
        <begin position="740"/>
        <end position="895"/>
    </location>
</feature>
<protein>
    <recommendedName>
        <fullName evidence="2">DUF6830 domain-containing protein</fullName>
    </recommendedName>
</protein>
<evidence type="ECO:0000259" key="2">
    <source>
        <dbReference type="Pfam" id="PF20722"/>
    </source>
</evidence>
<dbReference type="AlphaFoldDB" id="A0AAD4GH25"/>